<comment type="caution">
    <text evidence="1">The sequence shown here is derived from an EMBL/GenBank/DDBJ whole genome shotgun (WGS) entry which is preliminary data.</text>
</comment>
<dbReference type="SUPFAM" id="SSF89095">
    <property type="entry name" value="GatB/YqeY motif"/>
    <property type="match status" value="1"/>
</dbReference>
<reference evidence="1 2" key="1">
    <citation type="submission" date="2021-03" db="EMBL/GenBank/DDBJ databases">
        <title>Actinomadura violae sp. nov., isolated from lichen in Thailand.</title>
        <authorList>
            <person name="Kanchanasin P."/>
            <person name="Saeng-In P."/>
            <person name="Phongsopitanun W."/>
            <person name="Yuki M."/>
            <person name="Kudo T."/>
            <person name="Ohkuma M."/>
            <person name="Tanasupawat S."/>
        </authorList>
    </citation>
    <scope>NUCLEOTIDE SEQUENCE [LARGE SCALE GENOMIC DNA]</scope>
    <source>
        <strain evidence="1 2">LCR2-06</strain>
    </source>
</reference>
<organism evidence="1 2">
    <name type="scientific">Actinomadura violacea</name>
    <dbReference type="NCBI Taxonomy" id="2819934"/>
    <lineage>
        <taxon>Bacteria</taxon>
        <taxon>Bacillati</taxon>
        <taxon>Actinomycetota</taxon>
        <taxon>Actinomycetes</taxon>
        <taxon>Streptosporangiales</taxon>
        <taxon>Thermomonosporaceae</taxon>
        <taxon>Actinomadura</taxon>
    </lineage>
</organism>
<dbReference type="PANTHER" id="PTHR28055">
    <property type="entry name" value="ALTERED INHERITANCE OF MITOCHONDRIA PROTEIN 41, MITOCHONDRIAL"/>
    <property type="match status" value="1"/>
</dbReference>
<dbReference type="InterPro" id="IPR042184">
    <property type="entry name" value="YqeY/Aim41_N"/>
</dbReference>
<dbReference type="Pfam" id="PF09424">
    <property type="entry name" value="YqeY"/>
    <property type="match status" value="1"/>
</dbReference>
<evidence type="ECO:0000313" key="1">
    <source>
        <dbReference type="EMBL" id="MBO2464140.1"/>
    </source>
</evidence>
<keyword evidence="2" id="KW-1185">Reference proteome</keyword>
<protein>
    <submittedName>
        <fullName evidence="1">GatB/YqeY domain-containing protein</fullName>
    </submittedName>
</protein>
<gene>
    <name evidence="1" type="ORF">J4709_41880</name>
</gene>
<accession>A0ABS3S7E4</accession>
<dbReference type="InterPro" id="IPR003789">
    <property type="entry name" value="Asn/Gln_tRNA_amidoTrase-B-like"/>
</dbReference>
<dbReference type="Gene3D" id="1.10.10.410">
    <property type="match status" value="1"/>
</dbReference>
<name>A0ABS3S7E4_9ACTN</name>
<dbReference type="Gene3D" id="1.10.1510.10">
    <property type="entry name" value="Uncharacterised protein YqeY/AIM41 PF09424, N-terminal domain"/>
    <property type="match status" value="1"/>
</dbReference>
<dbReference type="InterPro" id="IPR019004">
    <property type="entry name" value="YqeY/Aim41"/>
</dbReference>
<evidence type="ECO:0000313" key="2">
    <source>
        <dbReference type="Proteomes" id="UP000680206"/>
    </source>
</evidence>
<dbReference type="PANTHER" id="PTHR28055:SF1">
    <property type="entry name" value="ALTERED INHERITANCE OF MITOCHONDRIA PROTEIN 41, MITOCHONDRIAL"/>
    <property type="match status" value="1"/>
</dbReference>
<proteinExistence type="predicted"/>
<dbReference type="InterPro" id="IPR023168">
    <property type="entry name" value="GatB_Yqey_C_2"/>
</dbReference>
<dbReference type="EMBL" id="JAGEPF010000033">
    <property type="protein sequence ID" value="MBO2464140.1"/>
    <property type="molecule type" value="Genomic_DNA"/>
</dbReference>
<sequence length="151" mass="16132">MSALKEKLETDLSAAMKARDEVRTRTLRMALTAVKNEEVAGKRSRELSDDDVVKVLTREAKKRREAATAFGDAGRAAQAQAERDEGAVLEEYLPAQLSEAELTALVADAIAETGAAGPRAMGQVMKVVNPKVAGRAEGGRVAAEVKRQLAE</sequence>
<dbReference type="Proteomes" id="UP000680206">
    <property type="component" value="Unassembled WGS sequence"/>
</dbReference>
<dbReference type="RefSeq" id="WP_208250499.1">
    <property type="nucleotide sequence ID" value="NZ_JAGEPF010000033.1"/>
</dbReference>